<dbReference type="InterPro" id="IPR009057">
    <property type="entry name" value="Homeodomain-like_sf"/>
</dbReference>
<feature type="region of interest" description="Disordered" evidence="3">
    <location>
        <begin position="103"/>
        <end position="196"/>
    </location>
</feature>
<dbReference type="PANTHER" id="PTHR21689:SF2">
    <property type="entry name" value="PROTEIN LIN-9 HOMOLOG"/>
    <property type="match status" value="1"/>
</dbReference>
<evidence type="ECO:0000256" key="2">
    <source>
        <dbReference type="ARBA" id="ARBA00023242"/>
    </source>
</evidence>
<evidence type="ECO:0000256" key="1">
    <source>
        <dbReference type="ARBA" id="ARBA00004123"/>
    </source>
</evidence>
<dbReference type="PANTHER" id="PTHR21689">
    <property type="entry name" value="LIN-9"/>
    <property type="match status" value="1"/>
</dbReference>
<feature type="compositionally biased region" description="Basic residues" evidence="3">
    <location>
        <begin position="185"/>
        <end position="196"/>
    </location>
</feature>
<feature type="region of interest" description="Disordered" evidence="3">
    <location>
        <begin position="397"/>
        <end position="435"/>
    </location>
</feature>
<evidence type="ECO:0000313" key="6">
    <source>
        <dbReference type="Proteomes" id="UP001209570"/>
    </source>
</evidence>
<dbReference type="Proteomes" id="UP001209570">
    <property type="component" value="Unassembled WGS sequence"/>
</dbReference>
<evidence type="ECO:0000259" key="4">
    <source>
        <dbReference type="SMART" id="SM01135"/>
    </source>
</evidence>
<dbReference type="GO" id="GO:0006357">
    <property type="term" value="P:regulation of transcription by RNA polymerase II"/>
    <property type="evidence" value="ECO:0007669"/>
    <property type="project" value="TreeGrafter"/>
</dbReference>
<organism evidence="5 6">
    <name type="scientific">Pythium insidiosum</name>
    <name type="common">Pythiosis disease agent</name>
    <dbReference type="NCBI Taxonomy" id="114742"/>
    <lineage>
        <taxon>Eukaryota</taxon>
        <taxon>Sar</taxon>
        <taxon>Stramenopiles</taxon>
        <taxon>Oomycota</taxon>
        <taxon>Peronosporomycetes</taxon>
        <taxon>Pythiales</taxon>
        <taxon>Pythiaceae</taxon>
        <taxon>Pythium</taxon>
    </lineage>
</organism>
<keyword evidence="2" id="KW-0539">Nucleus</keyword>
<keyword evidence="6" id="KW-1185">Reference proteome</keyword>
<protein>
    <recommendedName>
        <fullName evidence="4">DIRP domain-containing protein</fullName>
    </recommendedName>
</protein>
<dbReference type="SMART" id="SM01135">
    <property type="entry name" value="DIRP"/>
    <property type="match status" value="1"/>
</dbReference>
<dbReference type="InterPro" id="IPR033471">
    <property type="entry name" value="DIRP"/>
</dbReference>
<dbReference type="GO" id="GO:0051726">
    <property type="term" value="P:regulation of cell cycle"/>
    <property type="evidence" value="ECO:0007669"/>
    <property type="project" value="TreeGrafter"/>
</dbReference>
<dbReference type="GO" id="GO:0003677">
    <property type="term" value="F:DNA binding"/>
    <property type="evidence" value="ECO:0007669"/>
    <property type="project" value="TreeGrafter"/>
</dbReference>
<accession>A0AAD5LMD5</accession>
<feature type="domain" description="DIRP" evidence="4">
    <location>
        <begin position="229"/>
        <end position="322"/>
    </location>
</feature>
<feature type="compositionally biased region" description="Basic and acidic residues" evidence="3">
    <location>
        <begin position="162"/>
        <end position="175"/>
    </location>
</feature>
<dbReference type="AlphaFoldDB" id="A0AAD5LMD5"/>
<feature type="compositionally biased region" description="Basic and acidic residues" evidence="3">
    <location>
        <begin position="120"/>
        <end position="135"/>
    </location>
</feature>
<proteinExistence type="predicted"/>
<dbReference type="Pfam" id="PF06584">
    <property type="entry name" value="DIRP"/>
    <property type="match status" value="1"/>
</dbReference>
<name>A0AAD5LMD5_PYTIN</name>
<dbReference type="SUPFAM" id="SSF46689">
    <property type="entry name" value="Homeodomain-like"/>
    <property type="match status" value="1"/>
</dbReference>
<reference evidence="5" key="1">
    <citation type="submission" date="2021-12" db="EMBL/GenBank/DDBJ databases">
        <title>Prjna785345.</title>
        <authorList>
            <person name="Rujirawat T."/>
            <person name="Krajaejun T."/>
        </authorList>
    </citation>
    <scope>NUCLEOTIDE SEQUENCE</scope>
    <source>
        <strain evidence="5">Pi057C3</strain>
    </source>
</reference>
<dbReference type="GO" id="GO:0006351">
    <property type="term" value="P:DNA-templated transcription"/>
    <property type="evidence" value="ECO:0007669"/>
    <property type="project" value="InterPro"/>
</dbReference>
<dbReference type="GO" id="GO:0017053">
    <property type="term" value="C:transcription repressor complex"/>
    <property type="evidence" value="ECO:0007669"/>
    <property type="project" value="InterPro"/>
</dbReference>
<comment type="caution">
    <text evidence="5">The sequence shown here is derived from an EMBL/GenBank/DDBJ whole genome shotgun (WGS) entry which is preliminary data.</text>
</comment>
<evidence type="ECO:0000256" key="3">
    <source>
        <dbReference type="SAM" id="MobiDB-lite"/>
    </source>
</evidence>
<sequence>MASPMEQALGPRWSQKELRAFYILLKAALGPRWSQKELRAFYILLKAVGKQWDRLEERLPQRSQAMIRALYEMHSGYLSLPEASAEGFCAIMMDRYKTMDETARQVSHDGHAAAAPPSSIERKHPRETELVDHEASPTATAVLSDATRSKKKRKLDRLLSAGRDDRRRLPGRLEVDGGEPSPSSRTKKSAFVKPHAVRRRGTSLAGQRAVVMGGGGASCSLDLPWYYWFYSYIDADFFRHNEFIECLERMGLGKITRAARPVWASVRASMGRPRRLSQCFLAQEKQKLYSYRSIKARGDPTPVSPVIIVGCLNNEALSLLLADCPSQQLSPMWPYQKTAELQAGLTVIVRLEHPRHFALATIENFSLRDGVCKVRLQTNSSRVCSLESVMIPLEPAAETPKADQSAHTPSLTSLPTTETDDATASVSSTTSSIEMAPANRHDKVATILVVKDLLKRKEMLVDALSSMNEQARALHAAGGADGSAPSIQSSSDGTVFQRQYAWLVVNLDVTNRYLKAALLRLHDFSSSNQAFGPATMLSVDAPSETRIDASSVSCSASTSDSAGETSQSTLTLEQMRWAVNFLTQCRKKASELVKDVASTFAPPTSPRASADDSRVLPETQELISNCAALFSVIRRGASPSISPLITQKLLDRMFELLEPRFDANMDIYAELRSAVEGAVVIHRQQPS</sequence>
<gene>
    <name evidence="5" type="ORF">P43SY_003024</name>
</gene>
<dbReference type="InterPro" id="IPR010561">
    <property type="entry name" value="LIN-9/ALY1"/>
</dbReference>
<evidence type="ECO:0000313" key="5">
    <source>
        <dbReference type="EMBL" id="KAJ0403719.1"/>
    </source>
</evidence>
<comment type="subcellular location">
    <subcellularLocation>
        <location evidence="1">Nucleus</location>
    </subcellularLocation>
</comment>
<dbReference type="GO" id="GO:0005654">
    <property type="term" value="C:nucleoplasm"/>
    <property type="evidence" value="ECO:0007669"/>
    <property type="project" value="TreeGrafter"/>
</dbReference>
<feature type="compositionally biased region" description="Low complexity" evidence="3">
    <location>
        <begin position="408"/>
        <end position="432"/>
    </location>
</feature>
<dbReference type="EMBL" id="JAKCXM010000076">
    <property type="protein sequence ID" value="KAJ0403719.1"/>
    <property type="molecule type" value="Genomic_DNA"/>
</dbReference>